<comment type="caution">
    <text evidence="2">The sequence shown here is derived from an EMBL/GenBank/DDBJ whole genome shotgun (WGS) entry which is preliminary data.</text>
</comment>
<proteinExistence type="predicted"/>
<organism evidence="2 3">
    <name type="scientific">Nonomuraea turkmeniaca</name>
    <dbReference type="NCBI Taxonomy" id="103838"/>
    <lineage>
        <taxon>Bacteria</taxon>
        <taxon>Bacillati</taxon>
        <taxon>Actinomycetota</taxon>
        <taxon>Actinomycetes</taxon>
        <taxon>Streptosporangiales</taxon>
        <taxon>Streptosporangiaceae</taxon>
        <taxon>Nonomuraea</taxon>
    </lineage>
</organism>
<feature type="region of interest" description="Disordered" evidence="1">
    <location>
        <begin position="1"/>
        <end position="31"/>
    </location>
</feature>
<dbReference type="EMBL" id="VCKY01000268">
    <property type="protein sequence ID" value="TMR08824.1"/>
    <property type="molecule type" value="Genomic_DNA"/>
</dbReference>
<dbReference type="Proteomes" id="UP000309128">
    <property type="component" value="Unassembled WGS sequence"/>
</dbReference>
<dbReference type="AlphaFoldDB" id="A0A5S4EYM2"/>
<dbReference type="OrthoDB" id="3544310at2"/>
<evidence type="ECO:0000313" key="2">
    <source>
        <dbReference type="EMBL" id="TMR08824.1"/>
    </source>
</evidence>
<accession>A0A5S4EYM2</accession>
<name>A0A5S4EYM2_9ACTN</name>
<reference evidence="2 3" key="1">
    <citation type="submission" date="2019-05" db="EMBL/GenBank/DDBJ databases">
        <title>Draft genome sequence of Nonomuraea turkmeniaca DSM 43926.</title>
        <authorList>
            <person name="Saricaoglu S."/>
            <person name="Isik K."/>
        </authorList>
    </citation>
    <scope>NUCLEOTIDE SEQUENCE [LARGE SCALE GENOMIC DNA]</scope>
    <source>
        <strain evidence="2 3">DSM 43926</strain>
    </source>
</reference>
<keyword evidence="3" id="KW-1185">Reference proteome</keyword>
<sequence length="118" mass="12443">MDPNAPACTSSEYRAGLFGQTPHAGRSGRWQPEPAAALKVPDRGRCSPCASVASGLPPGGRGFNTGLLAGVVADRQGRRRHDLTAGQRVYQIALVSGHLGVSVLASFRLARLLRAQRL</sequence>
<evidence type="ECO:0000256" key="1">
    <source>
        <dbReference type="SAM" id="MobiDB-lite"/>
    </source>
</evidence>
<evidence type="ECO:0000313" key="3">
    <source>
        <dbReference type="Proteomes" id="UP000309128"/>
    </source>
</evidence>
<protein>
    <submittedName>
        <fullName evidence="2">Uncharacterized protein</fullName>
    </submittedName>
</protein>
<dbReference type="RefSeq" id="WP_138672965.1">
    <property type="nucleotide sequence ID" value="NZ_VCKY01000268.1"/>
</dbReference>
<gene>
    <name evidence="2" type="ORF">ETD86_46175</name>
</gene>